<feature type="compositionally biased region" description="Polar residues" evidence="1">
    <location>
        <begin position="133"/>
        <end position="142"/>
    </location>
</feature>
<dbReference type="Proteomes" id="UP001370758">
    <property type="component" value="Unassembled WGS sequence"/>
</dbReference>
<reference evidence="2 3" key="1">
    <citation type="submission" date="2023-08" db="EMBL/GenBank/DDBJ databases">
        <authorList>
            <person name="Palmer J.M."/>
        </authorList>
    </citation>
    <scope>NUCLEOTIDE SEQUENCE [LARGE SCALE GENOMIC DNA]</scope>
    <source>
        <strain evidence="2 3">TWF481</strain>
    </source>
</reference>
<evidence type="ECO:0000313" key="2">
    <source>
        <dbReference type="EMBL" id="KAK6495853.1"/>
    </source>
</evidence>
<dbReference type="EMBL" id="JAVHJL010000012">
    <property type="protein sequence ID" value="KAK6495853.1"/>
    <property type="molecule type" value="Genomic_DNA"/>
</dbReference>
<feature type="region of interest" description="Disordered" evidence="1">
    <location>
        <begin position="57"/>
        <end position="156"/>
    </location>
</feature>
<protein>
    <submittedName>
        <fullName evidence="2">Uncharacterized protein</fullName>
    </submittedName>
</protein>
<name>A0AAV9VSN5_9PEZI</name>
<feature type="compositionally biased region" description="Polar residues" evidence="1">
    <location>
        <begin position="100"/>
        <end position="125"/>
    </location>
</feature>
<evidence type="ECO:0000313" key="3">
    <source>
        <dbReference type="Proteomes" id="UP001370758"/>
    </source>
</evidence>
<comment type="caution">
    <text evidence="2">The sequence shown here is derived from an EMBL/GenBank/DDBJ whole genome shotgun (WGS) entry which is preliminary data.</text>
</comment>
<gene>
    <name evidence="2" type="ORF">TWF481_002898</name>
</gene>
<evidence type="ECO:0000256" key="1">
    <source>
        <dbReference type="SAM" id="MobiDB-lite"/>
    </source>
</evidence>
<feature type="compositionally biased region" description="Polar residues" evidence="1">
    <location>
        <begin position="63"/>
        <end position="72"/>
    </location>
</feature>
<dbReference type="AlphaFoldDB" id="A0AAV9VSN5"/>
<accession>A0AAV9VSN5</accession>
<proteinExistence type="predicted"/>
<keyword evidence="3" id="KW-1185">Reference proteome</keyword>
<organism evidence="2 3">
    <name type="scientific">Arthrobotrys musiformis</name>
    <dbReference type="NCBI Taxonomy" id="47236"/>
    <lineage>
        <taxon>Eukaryota</taxon>
        <taxon>Fungi</taxon>
        <taxon>Dikarya</taxon>
        <taxon>Ascomycota</taxon>
        <taxon>Pezizomycotina</taxon>
        <taxon>Orbiliomycetes</taxon>
        <taxon>Orbiliales</taxon>
        <taxon>Orbiliaceae</taxon>
        <taxon>Arthrobotrys</taxon>
    </lineage>
</organism>
<sequence>MLMENIVKEDDDVELPSPYPQKSRDGIPTGEMEEPPSSPIDLILSPTDSEFFGTVEELIPETPATSISSLPPLSSDKENRKVMESQNSVASISVEESARSHNNNAEDNPFVSASSSKATRNSMQPPETPLAQIRSSIPSGNQVPIPQPPPAAPKTKQWELVFRASKHFVEAIEFNSSISWFEQGKCHVYGDGDEEI</sequence>
<feature type="region of interest" description="Disordered" evidence="1">
    <location>
        <begin position="1"/>
        <end position="45"/>
    </location>
</feature>